<feature type="domain" description="Phosphatidic acid phosphatase type 2/haloperoxidase" evidence="11">
    <location>
        <begin position="65"/>
        <end position="171"/>
    </location>
</feature>
<dbReference type="EMBL" id="PIPR01000001">
    <property type="protein sequence ID" value="RUO41287.1"/>
    <property type="molecule type" value="Genomic_DNA"/>
</dbReference>
<evidence type="ECO:0000256" key="2">
    <source>
        <dbReference type="ARBA" id="ARBA00012374"/>
    </source>
</evidence>
<feature type="transmembrane region" description="Helical" evidence="10">
    <location>
        <begin position="61"/>
        <end position="84"/>
    </location>
</feature>
<dbReference type="InterPro" id="IPR000326">
    <property type="entry name" value="PAP2/HPO"/>
</dbReference>
<dbReference type="SUPFAM" id="SSF48317">
    <property type="entry name" value="Acid phosphatase/Vanadium-dependent haloperoxidase"/>
    <property type="match status" value="1"/>
</dbReference>
<evidence type="ECO:0000256" key="9">
    <source>
        <dbReference type="ARBA" id="ARBA00047594"/>
    </source>
</evidence>
<comment type="caution">
    <text evidence="12">The sequence shown here is derived from an EMBL/GenBank/DDBJ whole genome shotgun (WGS) entry which is preliminary data.</text>
</comment>
<evidence type="ECO:0000256" key="10">
    <source>
        <dbReference type="SAM" id="Phobius"/>
    </source>
</evidence>
<gene>
    <name evidence="12" type="ORF">CWE22_03670</name>
</gene>
<keyword evidence="7 10" id="KW-0472">Membrane</keyword>
<evidence type="ECO:0000256" key="6">
    <source>
        <dbReference type="ARBA" id="ARBA00022989"/>
    </source>
</evidence>
<evidence type="ECO:0000259" key="11">
    <source>
        <dbReference type="SMART" id="SM00014"/>
    </source>
</evidence>
<keyword evidence="4 10" id="KW-0812">Transmembrane</keyword>
<feature type="transmembrane region" description="Helical" evidence="10">
    <location>
        <begin position="105"/>
        <end position="127"/>
    </location>
</feature>
<dbReference type="Gene3D" id="1.20.144.10">
    <property type="entry name" value="Phosphatidic acid phosphatase type 2/haloperoxidase"/>
    <property type="match status" value="1"/>
</dbReference>
<comment type="subcellular location">
    <subcellularLocation>
        <location evidence="1">Cell membrane</location>
        <topology evidence="1">Multi-pass membrane protein</topology>
    </subcellularLocation>
</comment>
<reference evidence="13" key="1">
    <citation type="journal article" date="2018" name="Front. Microbiol.">
        <title>Genome-Based Analysis Reveals the Taxonomy and Diversity of the Family Idiomarinaceae.</title>
        <authorList>
            <person name="Liu Y."/>
            <person name="Lai Q."/>
            <person name="Shao Z."/>
        </authorList>
    </citation>
    <scope>NUCLEOTIDE SEQUENCE [LARGE SCALE GENOMIC DNA]</scope>
    <source>
        <strain evidence="13">KYW314</strain>
    </source>
</reference>
<evidence type="ECO:0000256" key="3">
    <source>
        <dbReference type="ARBA" id="ARBA00022475"/>
    </source>
</evidence>
<keyword evidence="3" id="KW-1003">Cell membrane</keyword>
<organism evidence="12 13">
    <name type="scientific">Pseudidiomarina aestuarii</name>
    <dbReference type="NCBI Taxonomy" id="624146"/>
    <lineage>
        <taxon>Bacteria</taxon>
        <taxon>Pseudomonadati</taxon>
        <taxon>Pseudomonadota</taxon>
        <taxon>Gammaproteobacteria</taxon>
        <taxon>Alteromonadales</taxon>
        <taxon>Idiomarinaceae</taxon>
        <taxon>Pseudidiomarina</taxon>
    </lineage>
</organism>
<dbReference type="PANTHER" id="PTHR14969:SF62">
    <property type="entry name" value="DECAPRENYLPHOSPHORYL-5-PHOSPHORIBOSE PHOSPHATASE RV3807C-RELATED"/>
    <property type="match status" value="1"/>
</dbReference>
<dbReference type="PANTHER" id="PTHR14969">
    <property type="entry name" value="SPHINGOSINE-1-PHOSPHATE PHOSPHOHYDROLASE"/>
    <property type="match status" value="1"/>
</dbReference>
<evidence type="ECO:0000256" key="5">
    <source>
        <dbReference type="ARBA" id="ARBA00022801"/>
    </source>
</evidence>
<keyword evidence="13" id="KW-1185">Reference proteome</keyword>
<comment type="catalytic activity">
    <reaction evidence="9">
        <text>di-trans,octa-cis-undecaprenyl diphosphate + H2O = di-trans,octa-cis-undecaprenyl phosphate + phosphate + H(+)</text>
        <dbReference type="Rhea" id="RHEA:28094"/>
        <dbReference type="ChEBI" id="CHEBI:15377"/>
        <dbReference type="ChEBI" id="CHEBI:15378"/>
        <dbReference type="ChEBI" id="CHEBI:43474"/>
        <dbReference type="ChEBI" id="CHEBI:58405"/>
        <dbReference type="ChEBI" id="CHEBI:60392"/>
        <dbReference type="EC" id="3.6.1.27"/>
    </reaction>
</comment>
<evidence type="ECO:0000256" key="4">
    <source>
        <dbReference type="ARBA" id="ARBA00022692"/>
    </source>
</evidence>
<evidence type="ECO:0000256" key="8">
    <source>
        <dbReference type="ARBA" id="ARBA00032707"/>
    </source>
</evidence>
<keyword evidence="5" id="KW-0378">Hydrolase</keyword>
<evidence type="ECO:0000313" key="13">
    <source>
        <dbReference type="Proteomes" id="UP000287766"/>
    </source>
</evidence>
<dbReference type="GO" id="GO:0050380">
    <property type="term" value="F:undecaprenyl-diphosphatase activity"/>
    <property type="evidence" value="ECO:0007669"/>
    <property type="project" value="UniProtKB-EC"/>
</dbReference>
<sequence>MTRWLEQLHTVDELSFSWCCRRFAKLSQSPYVRLVSLSGDGYVYALLVGCAWWLAEHDMQPMLLALVLGFAIEIPLFMLIKRWLKRPRPYQRLQNFQAVIQAHDQFSFPSGHTTAAFLFAGCAGYFWPDYTGLLYLWASLVGLSRVLLGVHYPGDILAGAALGSALALLSIGVVVSG</sequence>
<keyword evidence="6 10" id="KW-1133">Transmembrane helix</keyword>
<feature type="transmembrane region" description="Helical" evidence="10">
    <location>
        <begin position="157"/>
        <end position="175"/>
    </location>
</feature>
<evidence type="ECO:0000256" key="7">
    <source>
        <dbReference type="ARBA" id="ARBA00023136"/>
    </source>
</evidence>
<dbReference type="Pfam" id="PF01569">
    <property type="entry name" value="PAP2"/>
    <property type="match status" value="1"/>
</dbReference>
<dbReference type="SMART" id="SM00014">
    <property type="entry name" value="acidPPc"/>
    <property type="match status" value="1"/>
</dbReference>
<name>A0A7Z7ETP6_9GAMM</name>
<dbReference type="RefSeq" id="WP_169930019.1">
    <property type="nucleotide sequence ID" value="NZ_PIPR01000001.1"/>
</dbReference>
<dbReference type="AlphaFoldDB" id="A0A7Z7ETP6"/>
<feature type="transmembrane region" description="Helical" evidence="10">
    <location>
        <begin position="31"/>
        <end position="55"/>
    </location>
</feature>
<proteinExistence type="predicted"/>
<dbReference type="EC" id="3.6.1.27" evidence="2"/>
<accession>A0A7Z7ETP6</accession>
<evidence type="ECO:0000313" key="12">
    <source>
        <dbReference type="EMBL" id="RUO41287.1"/>
    </source>
</evidence>
<dbReference type="Proteomes" id="UP000287766">
    <property type="component" value="Unassembled WGS sequence"/>
</dbReference>
<protein>
    <recommendedName>
        <fullName evidence="2">undecaprenyl-diphosphate phosphatase</fullName>
        <ecNumber evidence="2">3.6.1.27</ecNumber>
    </recommendedName>
    <alternativeName>
        <fullName evidence="8">Undecaprenyl pyrophosphate phosphatase</fullName>
    </alternativeName>
</protein>
<dbReference type="InterPro" id="IPR036938">
    <property type="entry name" value="PAP2/HPO_sf"/>
</dbReference>
<evidence type="ECO:0000256" key="1">
    <source>
        <dbReference type="ARBA" id="ARBA00004651"/>
    </source>
</evidence>
<dbReference type="GO" id="GO:0005886">
    <property type="term" value="C:plasma membrane"/>
    <property type="evidence" value="ECO:0007669"/>
    <property type="project" value="UniProtKB-SubCell"/>
</dbReference>